<evidence type="ECO:0000256" key="6">
    <source>
        <dbReference type="ARBA" id="ARBA00022801"/>
    </source>
</evidence>
<feature type="compositionally biased region" description="Basic and acidic residues" evidence="11">
    <location>
        <begin position="1882"/>
        <end position="1904"/>
    </location>
</feature>
<feature type="compositionally biased region" description="Low complexity" evidence="11">
    <location>
        <begin position="419"/>
        <end position="429"/>
    </location>
</feature>
<feature type="region of interest" description="Disordered" evidence="11">
    <location>
        <begin position="2831"/>
        <end position="2906"/>
    </location>
</feature>
<feature type="region of interest" description="Disordered" evidence="11">
    <location>
        <begin position="419"/>
        <end position="443"/>
    </location>
</feature>
<feature type="region of interest" description="Disordered" evidence="11">
    <location>
        <begin position="466"/>
        <end position="501"/>
    </location>
</feature>
<feature type="compositionally biased region" description="Basic and acidic residues" evidence="11">
    <location>
        <begin position="3320"/>
        <end position="3329"/>
    </location>
</feature>
<feature type="compositionally biased region" description="Basic and acidic residues" evidence="11">
    <location>
        <begin position="210"/>
        <end position="224"/>
    </location>
</feature>
<keyword evidence="4" id="KW-0963">Cytoplasm</keyword>
<evidence type="ECO:0000256" key="4">
    <source>
        <dbReference type="ARBA" id="ARBA00022490"/>
    </source>
</evidence>
<feature type="compositionally biased region" description="Basic and acidic residues" evidence="11">
    <location>
        <begin position="116"/>
        <end position="129"/>
    </location>
</feature>
<evidence type="ECO:0000256" key="10">
    <source>
        <dbReference type="ARBA" id="ARBA00029362"/>
    </source>
</evidence>
<gene>
    <name evidence="14" type="ORF">BN1204_044190</name>
    <name evidence="13" type="ORF">NCLIV_044190</name>
</gene>
<reference evidence="15" key="3">
    <citation type="journal article" date="2012" name="PLoS Pathog.">
        <title>Comparative genomics of the apicomplexan parasites Toxoplasma gondii and Neospora caninum: Coccidia differing in host range and transmission strategy.</title>
        <authorList>
            <person name="Reid A.J."/>
            <person name="Vermont S.J."/>
            <person name="Cotton J.A."/>
            <person name="Harris D."/>
            <person name="Hill-Cawthorne G.A."/>
            <person name="Konen-Waisman S."/>
            <person name="Latham S.M."/>
            <person name="Mourier T."/>
            <person name="Norton R."/>
            <person name="Quail M.A."/>
            <person name="Sanders M."/>
            <person name="Shanmugam D."/>
            <person name="Sohal A."/>
            <person name="Wasmuth J.D."/>
            <person name="Brunk B."/>
            <person name="Grigg M.E."/>
            <person name="Howard J.C."/>
            <person name="Parkinson J."/>
            <person name="Roos D.S."/>
            <person name="Trees A.J."/>
            <person name="Berriman M."/>
            <person name="Pain A."/>
            <person name="Wastling J.M."/>
        </authorList>
    </citation>
    <scope>NUCLEOTIDE SEQUENCE [LARGE SCALE GENOMIC DNA]</scope>
    <source>
        <strain evidence="15">Liverpool</strain>
    </source>
</reference>
<feature type="compositionally biased region" description="Polar residues" evidence="11">
    <location>
        <begin position="1446"/>
        <end position="1456"/>
    </location>
</feature>
<feature type="compositionally biased region" description="Low complexity" evidence="11">
    <location>
        <begin position="2430"/>
        <end position="2440"/>
    </location>
</feature>
<reference evidence="13" key="1">
    <citation type="submission" date="2011-02" db="EMBL/GenBank/DDBJ databases">
        <authorList>
            <person name="Aslett M."/>
        </authorList>
    </citation>
    <scope>NUCLEOTIDE SEQUENCE</scope>
    <source>
        <strain evidence="13">Liverpool</strain>
    </source>
</reference>
<feature type="compositionally biased region" description="Basic and acidic residues" evidence="11">
    <location>
        <begin position="726"/>
        <end position="737"/>
    </location>
</feature>
<protein>
    <submittedName>
        <fullName evidence="14">Autophagy-related cysteine peptidase atg4,putative</fullName>
    </submittedName>
</protein>
<feature type="region of interest" description="Disordered" evidence="11">
    <location>
        <begin position="2724"/>
        <end position="2743"/>
    </location>
</feature>
<accession>F0VAX9</accession>
<feature type="domain" description="Peptidase C54 catalytic" evidence="12">
    <location>
        <begin position="941"/>
        <end position="1012"/>
    </location>
</feature>
<evidence type="ECO:0000256" key="3">
    <source>
        <dbReference type="ARBA" id="ARBA00022448"/>
    </source>
</evidence>
<dbReference type="Pfam" id="PF03416">
    <property type="entry name" value="Peptidase_C54"/>
    <property type="match status" value="2"/>
</dbReference>
<keyword evidence="15" id="KW-1185">Reference proteome</keyword>
<dbReference type="GO" id="GO:0004197">
    <property type="term" value="F:cysteine-type endopeptidase activity"/>
    <property type="evidence" value="ECO:0007669"/>
    <property type="project" value="TreeGrafter"/>
</dbReference>
<feature type="region of interest" description="Disordered" evidence="11">
    <location>
        <begin position="57"/>
        <end position="135"/>
    </location>
</feature>
<feature type="region of interest" description="Disordered" evidence="11">
    <location>
        <begin position="1492"/>
        <end position="1529"/>
    </location>
</feature>
<feature type="compositionally biased region" description="Polar residues" evidence="11">
    <location>
        <begin position="1252"/>
        <end position="1269"/>
    </location>
</feature>
<feature type="region of interest" description="Disordered" evidence="11">
    <location>
        <begin position="1237"/>
        <end position="1314"/>
    </location>
</feature>
<dbReference type="GO" id="GO:0035973">
    <property type="term" value="P:aggrephagy"/>
    <property type="evidence" value="ECO:0007669"/>
    <property type="project" value="TreeGrafter"/>
</dbReference>
<dbReference type="OrthoDB" id="349368at2759"/>
<evidence type="ECO:0000256" key="8">
    <source>
        <dbReference type="ARBA" id="ARBA00022927"/>
    </source>
</evidence>
<dbReference type="PANTHER" id="PTHR22624:SF49">
    <property type="entry name" value="CYSTEINE PROTEASE"/>
    <property type="match status" value="1"/>
</dbReference>
<feature type="region of interest" description="Disordered" evidence="11">
    <location>
        <begin position="867"/>
        <end position="910"/>
    </location>
</feature>
<feature type="region of interest" description="Disordered" evidence="11">
    <location>
        <begin position="3140"/>
        <end position="3176"/>
    </location>
</feature>
<feature type="compositionally biased region" description="Polar residues" evidence="11">
    <location>
        <begin position="1492"/>
        <end position="1508"/>
    </location>
</feature>
<feature type="compositionally biased region" description="Basic and acidic residues" evidence="11">
    <location>
        <begin position="3389"/>
        <end position="3405"/>
    </location>
</feature>
<feature type="compositionally biased region" description="Low complexity" evidence="11">
    <location>
        <begin position="2024"/>
        <end position="2039"/>
    </location>
</feature>
<feature type="region of interest" description="Disordered" evidence="11">
    <location>
        <begin position="197"/>
        <end position="401"/>
    </location>
</feature>
<proteinExistence type="inferred from homology"/>
<feature type="compositionally biased region" description="Gly residues" evidence="11">
    <location>
        <begin position="2858"/>
        <end position="2868"/>
    </location>
</feature>
<feature type="domain" description="Peptidase C54 catalytic" evidence="12">
    <location>
        <begin position="2947"/>
        <end position="3062"/>
    </location>
</feature>
<feature type="region of interest" description="Disordered" evidence="11">
    <location>
        <begin position="1"/>
        <end position="44"/>
    </location>
</feature>
<feature type="region of interest" description="Disordered" evidence="11">
    <location>
        <begin position="1136"/>
        <end position="1208"/>
    </location>
</feature>
<feature type="compositionally biased region" description="Low complexity" evidence="11">
    <location>
        <begin position="466"/>
        <end position="479"/>
    </location>
</feature>
<feature type="compositionally biased region" description="Low complexity" evidence="11">
    <location>
        <begin position="1840"/>
        <end position="1850"/>
    </location>
</feature>
<dbReference type="GO" id="GO:0019786">
    <property type="term" value="F:protein-phosphatidylethanolamide deconjugating activity"/>
    <property type="evidence" value="ECO:0007669"/>
    <property type="project" value="InterPro"/>
</dbReference>
<feature type="compositionally biased region" description="Gly residues" evidence="11">
    <location>
        <begin position="1909"/>
        <end position="1918"/>
    </location>
</feature>
<dbReference type="RefSeq" id="XP_003881388.1">
    <property type="nucleotide sequence ID" value="XM_003881339.1"/>
</dbReference>
<dbReference type="GO" id="GO:0005737">
    <property type="term" value="C:cytoplasm"/>
    <property type="evidence" value="ECO:0007669"/>
    <property type="project" value="UniProtKB-SubCell"/>
</dbReference>
<feature type="compositionally biased region" description="Basic and acidic residues" evidence="11">
    <location>
        <begin position="2514"/>
        <end position="2525"/>
    </location>
</feature>
<feature type="compositionally biased region" description="Low complexity" evidence="11">
    <location>
        <begin position="2843"/>
        <end position="2857"/>
    </location>
</feature>
<feature type="region of interest" description="Disordered" evidence="11">
    <location>
        <begin position="2495"/>
        <end position="2556"/>
    </location>
</feature>
<dbReference type="GO" id="GO:0000423">
    <property type="term" value="P:mitophagy"/>
    <property type="evidence" value="ECO:0007669"/>
    <property type="project" value="TreeGrafter"/>
</dbReference>
<feature type="region of interest" description="Disordered" evidence="11">
    <location>
        <begin position="1650"/>
        <end position="1787"/>
    </location>
</feature>
<evidence type="ECO:0000256" key="5">
    <source>
        <dbReference type="ARBA" id="ARBA00022670"/>
    </source>
</evidence>
<reference evidence="14" key="4">
    <citation type="journal article" date="2015" name="PLoS ONE">
        <title>Comprehensive Evaluation of Toxoplasma gondii VEG and Neospora caninum LIV Genomes with Tachyzoite Stage Transcriptome and Proteome Defines Novel Transcript Features.</title>
        <authorList>
            <person name="Ramaprasad A."/>
            <person name="Mourier T."/>
            <person name="Naeem R."/>
            <person name="Malas T.B."/>
            <person name="Moussa E."/>
            <person name="Panigrahi A."/>
            <person name="Vermont S.J."/>
            <person name="Otto T.D."/>
            <person name="Wastling J."/>
            <person name="Pain A."/>
        </authorList>
    </citation>
    <scope>NUCLEOTIDE SEQUENCE</scope>
    <source>
        <strain evidence="14">Liverpool</strain>
    </source>
</reference>
<evidence type="ECO:0000256" key="9">
    <source>
        <dbReference type="ARBA" id="ARBA00023006"/>
    </source>
</evidence>
<feature type="compositionally biased region" description="Low complexity" evidence="11">
    <location>
        <begin position="1284"/>
        <end position="1295"/>
    </location>
</feature>
<feature type="compositionally biased region" description="Polar residues" evidence="11">
    <location>
        <begin position="2568"/>
        <end position="2578"/>
    </location>
</feature>
<organism evidence="13 15">
    <name type="scientific">Neospora caninum (strain Liverpool)</name>
    <dbReference type="NCBI Taxonomy" id="572307"/>
    <lineage>
        <taxon>Eukaryota</taxon>
        <taxon>Sar</taxon>
        <taxon>Alveolata</taxon>
        <taxon>Apicomplexa</taxon>
        <taxon>Conoidasida</taxon>
        <taxon>Coccidia</taxon>
        <taxon>Eucoccidiorida</taxon>
        <taxon>Eimeriorina</taxon>
        <taxon>Sarcocystidae</taxon>
        <taxon>Neospora</taxon>
    </lineage>
</organism>
<evidence type="ECO:0000256" key="1">
    <source>
        <dbReference type="ARBA" id="ARBA00004496"/>
    </source>
</evidence>
<feature type="compositionally biased region" description="Low complexity" evidence="11">
    <location>
        <begin position="3222"/>
        <end position="3233"/>
    </location>
</feature>
<feature type="region of interest" description="Disordered" evidence="11">
    <location>
        <begin position="147"/>
        <end position="168"/>
    </location>
</feature>
<evidence type="ECO:0000256" key="2">
    <source>
        <dbReference type="ARBA" id="ARBA00010958"/>
    </source>
</evidence>
<evidence type="ECO:0000313" key="15">
    <source>
        <dbReference type="Proteomes" id="UP000007494"/>
    </source>
</evidence>
<feature type="compositionally biased region" description="Basic and acidic residues" evidence="11">
    <location>
        <begin position="1084"/>
        <end position="1098"/>
    </location>
</feature>
<keyword evidence="3" id="KW-0813">Transport</keyword>
<feature type="compositionally biased region" description="Basic and acidic residues" evidence="11">
    <location>
        <begin position="1607"/>
        <end position="1621"/>
    </location>
</feature>
<feature type="region of interest" description="Disordered" evidence="11">
    <location>
        <begin position="1429"/>
        <end position="1460"/>
    </location>
</feature>
<feature type="compositionally biased region" description="Basic and acidic residues" evidence="11">
    <location>
        <begin position="2084"/>
        <end position="2103"/>
    </location>
</feature>
<feature type="region of interest" description="Disordered" evidence="11">
    <location>
        <begin position="1077"/>
        <end position="1098"/>
    </location>
</feature>
<feature type="region of interest" description="Disordered" evidence="11">
    <location>
        <begin position="2625"/>
        <end position="2709"/>
    </location>
</feature>
<dbReference type="PANTHER" id="PTHR22624">
    <property type="entry name" value="CYSTEINE PROTEASE ATG4"/>
    <property type="match status" value="1"/>
</dbReference>
<feature type="region of interest" description="Disordered" evidence="11">
    <location>
        <begin position="2248"/>
        <end position="2302"/>
    </location>
</feature>
<keyword evidence="7" id="KW-0788">Thiol protease</keyword>
<evidence type="ECO:0000313" key="13">
    <source>
        <dbReference type="EMBL" id="CBZ51355.1"/>
    </source>
</evidence>
<feature type="compositionally biased region" description="Basic and acidic residues" evidence="11">
    <location>
        <begin position="317"/>
        <end position="330"/>
    </location>
</feature>
<keyword evidence="6" id="KW-0378">Hydrolase</keyword>
<dbReference type="EMBL" id="LN714484">
    <property type="protein sequence ID" value="CEL68673.1"/>
    <property type="molecule type" value="Genomic_DNA"/>
</dbReference>
<evidence type="ECO:0000259" key="12">
    <source>
        <dbReference type="Pfam" id="PF03416"/>
    </source>
</evidence>
<feature type="region of interest" description="Disordered" evidence="11">
    <location>
        <begin position="2009"/>
        <end position="2049"/>
    </location>
</feature>
<feature type="compositionally biased region" description="Basic and acidic residues" evidence="11">
    <location>
        <begin position="3452"/>
        <end position="3465"/>
    </location>
</feature>
<evidence type="ECO:0000313" key="14">
    <source>
        <dbReference type="EMBL" id="CEL68673.1"/>
    </source>
</evidence>
<feature type="compositionally biased region" description="Polar residues" evidence="11">
    <location>
        <begin position="2174"/>
        <end position="2185"/>
    </location>
</feature>
<feature type="compositionally biased region" description="Low complexity" evidence="11">
    <location>
        <begin position="2254"/>
        <end position="2268"/>
    </location>
</feature>
<feature type="compositionally biased region" description="Basic and acidic residues" evidence="11">
    <location>
        <begin position="2642"/>
        <end position="2665"/>
    </location>
</feature>
<feature type="region of interest" description="Disordered" evidence="11">
    <location>
        <begin position="1865"/>
        <end position="1922"/>
    </location>
</feature>
<feature type="region of interest" description="Disordered" evidence="11">
    <location>
        <begin position="719"/>
        <end position="738"/>
    </location>
</feature>
<feature type="region of interest" description="Disordered" evidence="11">
    <location>
        <begin position="2568"/>
        <end position="2587"/>
    </location>
</feature>
<dbReference type="Proteomes" id="UP000007494">
    <property type="component" value="Chromosome IX"/>
</dbReference>
<feature type="compositionally biased region" description="Basic and acidic residues" evidence="11">
    <location>
        <begin position="2161"/>
        <end position="2173"/>
    </location>
</feature>
<feature type="compositionally biased region" description="Basic and acidic residues" evidence="11">
    <location>
        <begin position="1688"/>
        <end position="1697"/>
    </location>
</feature>
<feature type="region of interest" description="Disordered" evidence="11">
    <location>
        <begin position="3193"/>
        <end position="3465"/>
    </location>
</feature>
<comment type="subcellular location">
    <subcellularLocation>
        <location evidence="1">Cytoplasm</location>
    </subcellularLocation>
</comment>
<feature type="compositionally biased region" description="Basic and acidic residues" evidence="11">
    <location>
        <begin position="1021"/>
        <end position="1034"/>
    </location>
</feature>
<feature type="region of interest" description="Disordered" evidence="11">
    <location>
        <begin position="1015"/>
        <end position="1036"/>
    </location>
</feature>
<feature type="compositionally biased region" description="Low complexity" evidence="11">
    <location>
        <begin position="2877"/>
        <end position="2888"/>
    </location>
</feature>
<feature type="region of interest" description="Disordered" evidence="11">
    <location>
        <begin position="1594"/>
        <end position="1625"/>
    </location>
</feature>
<dbReference type="eggNOG" id="KOG2674">
    <property type="taxonomic scope" value="Eukaryota"/>
</dbReference>
<dbReference type="VEuPathDB" id="ToxoDB:NCLIV_044190"/>
<dbReference type="InterPro" id="IPR038765">
    <property type="entry name" value="Papain-like_cys_pep_sf"/>
</dbReference>
<comment type="catalytic activity">
    <reaction evidence="10">
        <text>[protein]-C-terminal L-amino acid-glycyl-phosphatidylethanolamide + H2O = [protein]-C-terminal L-amino acid-glycine + a 1,2-diacyl-sn-glycero-3-phosphoethanolamine</text>
        <dbReference type="Rhea" id="RHEA:67548"/>
        <dbReference type="Rhea" id="RHEA-COMP:17323"/>
        <dbReference type="Rhea" id="RHEA-COMP:17324"/>
        <dbReference type="ChEBI" id="CHEBI:15377"/>
        <dbReference type="ChEBI" id="CHEBI:64612"/>
        <dbReference type="ChEBI" id="CHEBI:172940"/>
        <dbReference type="ChEBI" id="CHEBI:172941"/>
    </reaction>
    <physiologicalReaction direction="left-to-right" evidence="10">
        <dbReference type="Rhea" id="RHEA:67549"/>
    </physiologicalReaction>
</comment>
<reference evidence="13" key="2">
    <citation type="submission" date="2011-03" db="EMBL/GenBank/DDBJ databases">
        <title>Comparative genomics and transcriptomics of Neospora caninum and Toxoplasma gondii.</title>
        <authorList>
            <person name="Reid A.J."/>
            <person name="Sohal A."/>
            <person name="Harris D."/>
            <person name="Quail M."/>
            <person name="Sanders M."/>
            <person name="Berriman M."/>
            <person name="Wastling J.M."/>
            <person name="Pain A."/>
        </authorList>
    </citation>
    <scope>NUCLEOTIDE SEQUENCE</scope>
    <source>
        <strain evidence="13">Liverpool</strain>
    </source>
</reference>
<sequence>MLKSPGRRPLGTRTEDTRLNSQKAPPKDSHHINEPSGEAASQLLMATACLGSGLVRSKARDPEAAPGPSPLAADSGRAAWPQRSADPFETGVNSSTSAPTFVRGSDAVAPTVHAENGTHHQEDGKRKDGGSGADFTPTAAVALRVKANTPRSSAHNSPYEVGGPEACTGSDRNGLSPACLTEVGSDENLLACPPGMEGDQAVASGTVDGGDQRPMDNPDGDNVRDTTVLPGEANTEEMPGDLAEERPYRPKPLAPPVSLTGNSVTMPSRDRSPFPAVSTSFSSFEELPSVYGSSQPDGRSIIGEGIRSQISDELDGRDESDRVTKEEIDQFPHAVASDTPDDTSFLPYESESASRRTSPESGTTTPQAPSSSTSSSLSPVLVSPLYSGAPSPMLTSASSGPMSWALASVRLPPPLASLASFSRLPGSSSRGRRAETGSACLPPCPVPTDLSVERAADASVSALASVSSPSSETSSCANSVSTAPSSSAPCAGCRVHQPRPRCTSVSCSPSTVYTPEEAKGFSSCALSSAPTHLSASPASAAPLDDQGKASEPAMGTTSSSILSSPNFKASGTSLLSLRGPSFFGPALSGAASLNPLASTSVASTTAGYTSPSLAMSLQSLERPAREVDAGQPAISAVSPAPLNPPPQPAGPSLFRRVRSLRQLQQDVTVVFSTWTHTLANWAAPWGAGPEEGGCLKAGERAVVLGKLFWVCDEEADEDAGDACEEPEGRKVQTKDGSVESPTALTWLGRRTARQKGNGTQGGTTAVEAAAEKPAGLWNRAGIRTGGSLQGGSISALPLRRHSAGVPGASNKARGGGWKRTSAALSGLLGGGGRRGGTGCASAGLHGAVSSDSGATCVAGCASAVSDAEGPTVPCLSPKEKRQALAKQTPGSERSRGTGSGEGRNSKRRRLVKKLPISLPGGEPWPAWRIGCVSSDVEEVQQQLSQTVGSIARFTYRSGFSPMYKCCGEKKRRAGGGFEREWIAINSDVGWGCTVRAAQMLLMQALRRHFLGVAEEEGADETDGRAPGDASEGRPVRSACSAALDSGNLVSAQADPGCGGTAAGRQPGLGEDTCEGGGWRMNEGAGDKSLEAERLADKEEERRDDLEALCCCHHTERMDRRVPKTEAVALLSSTSCSGNREATQTGSLASAGAGGSRTTDSRMDSGTPADVVCSAPAPTSPQDQERGGAGLANPHRSVESSPRSGAGSLNPDCCSCTTPEALSPAAPRGIPRRFALHASGASPTSGVGARVSPQASPSTGQNCQQASAQTYGPCCRAPEEPPALSPSSSDLAPGLSRAVGLGGETPRAGPQQKRPAAMEELLQWFLDVPSPPGRYPFSIFSFIRAAGGGIGWARQLYGELCLEQELFGTGRTEKAWKFPSAAALASQREKAVRSSGFSATESARFSAFASPVRPAPSKSCTALPTWSLARHKGHAQRDGGPEDGASPAQSSESQKTSFLPFPTSRFSSRHATFSVPRPSLPSAVGGVVHPAATSSLRAPERSSWQSKGASQWELERPPASPHSEDENPLERRGLGKFAGEWFGPATASSAVKLLVEAMPQTKDELYVYVNSDGLLYPDEILLHCRGVAGGSAGPSPFARPASLGGLSRESDSEGPGPKRDGEANPTTLHAPARARLECCPCCCPARPAGVERGPVASSRGWRGEGGPGAVGGVRDERAATHSRGGAASFDKKRERGELEEGTEDCVSSGPTGRRCPGGVGTESSRGRLTSSGSSPSSRGHRQAHDERTNDRSGALIPGRARDEAAGRAAEVTLSKGSPPNHNRHGSCAEEEDWEEIPFCGCGSPHLTRVSPRASVGSLRLPVRPSSGGNTSIRENRGGGAASASPASAHASCTPCPLYEEVPRFDEAGDTGAEGEDGAQRMSPRREHDFSDGGLDKDGESSEAARRAGPSGKGGSGGESLGEESFEAAEEILRRLLGEGERTADAGAGQGFRDGDTGTAEGDPGPFSPLPSPMCPCFSEAWPAACACAPCAVPEEGTPQLSSAAGPTAYTILSSPKGPRPRACASPSLPSSRVSRSAPSSTRRRGTEKDACGAMRATCLGALDAAATVDPETQPKRMGLGGARRRWVERDEPGPEAGRGKDGMESLRGLSRSASEATKQGRTRSVPRRTERHAIPSASRGSAAVRTAGGAPLTTAGDTAEGGAREAEWRSERNTQSDTLQGRQTEVSGPGRTAETEASHDALCVGESDGEHETPMRIGGDALEATACRTKGPSGATDCERYTHLPSVPLTEPMTPVRSVSFRSSSGPSVADPGRQVQERGRHRARGARLELGEEGGAEKDSETSISVASRPFWSAPRLPQLRNLRSRSVSVSVVPHTQFTLARSRREQGEAPATLLASTAVLTRVRTPVDDARGGVGSPFESPSAQEAGVVLSEELTREDRTQRSVSAHDGPRGLRARDGSGAALNGELSPPDAEPAQAPDDPAEDESRFLTGFSSLTLSPHSREGEAGCRKRAGPLVPPFIPRLRALPRAFEAFARSGESEGPRSRGFLPEDQGDGKQRGLDDACGRGGRTSSQGRETDMSPASYRDDNLPGVRGLLESDASPMFLSASQQMNTSRSEGSAALSDGSATGRWCSVETLLPGAGEDDILLASSVLVSHRNLPCAECASSRSTCPDTRVLFPTEKPDGEDRENGEAGEHGDVDERRRPPGGGDAVADEPQTHARGCGFSDAGGSRLSSRSRRRAAKGGYDAGDGCDRAEVWRVRRSAPGRLNGPKGGAASADVGEGREYDADSAWVSFLFSPRRHASPGKPGRDTSPRKARRPSLGAFVCLCCSGQSVARRFCSVCGDPRDGEPAGEGEQEGDACAERWGAEPKGVVGTPAAGDSSETGESGTSAEETGTSGGQAEGPGHGRQARRNVETTAETTAQPEQTKSEREDEQGGAAFRVSASDRDSLEALQGCGENCEEEDAFSECVSAGEADPCSEEPLLDGSPWRRGCLLLFPLTLCSGEKINPVYVPSLLAYLELPWSVGMVAGRGQQAFYCIGTQQKALLYLDPHSGIQPPALQLPSATPSFFAGSCWKIADVAALNPSLSVAFFVRSGSQLAGLMAALKQIETTDPYSMLQVVARRPSPSSLEVLDGDDDAFLPLAEAEEPVEEDVLGELGKLADGEERGATDQRYEQRNLAQTHAGAEQAETHAKAPAALGGASETGEGGHQMLSSKSSLSCFSFASASSVPSFSALSSSPAAGEQENQPGRATRNDAESGEATTTNGGETTHPGREWPTGSLSARGRTERDATATGVSSPQRLSPGDARRAPDQMAGPGDGEEETCEEATTQKEVSHAGAEIEGGEFDGGGRHRKKRGETSDTKRECVYGCLPEATAGPLGEASRLTAGNGQSSLRGGAPWRVHEAAHWGSGDGQSGGVAAPSLSPREVDSSAEPKAKTDSRGGRLGGTRDAAGDGPGPDAARTPEGEEQTETVNGEQKASETFDFQGDANRRTDRGCGRPGS</sequence>
<feature type="compositionally biased region" description="Low complexity" evidence="11">
    <location>
        <begin position="1141"/>
        <end position="1150"/>
    </location>
</feature>
<keyword evidence="5" id="KW-0645">Protease</keyword>
<name>F0VAX9_NEOCL</name>
<feature type="region of interest" description="Disordered" evidence="11">
    <location>
        <begin position="1811"/>
        <end position="1851"/>
    </location>
</feature>
<dbReference type="OMA" id="FEREWIA"/>
<feature type="region of interest" description="Disordered" evidence="11">
    <location>
        <begin position="1941"/>
        <end position="1965"/>
    </location>
</feature>
<comment type="similarity">
    <text evidence="2">Belongs to the peptidase C54 family.</text>
</comment>
<feature type="compositionally biased region" description="Basic and acidic residues" evidence="11">
    <location>
        <begin position="2286"/>
        <end position="2301"/>
    </location>
</feature>
<feature type="compositionally biased region" description="Low complexity" evidence="11">
    <location>
        <begin position="1725"/>
        <end position="1736"/>
    </location>
</feature>
<dbReference type="GO" id="GO:0000045">
    <property type="term" value="P:autophagosome assembly"/>
    <property type="evidence" value="ECO:0007669"/>
    <property type="project" value="TreeGrafter"/>
</dbReference>
<dbReference type="InterPro" id="IPR046792">
    <property type="entry name" value="Peptidase_C54_cat"/>
</dbReference>
<dbReference type="GO" id="GO:0015031">
    <property type="term" value="P:protein transport"/>
    <property type="evidence" value="ECO:0007669"/>
    <property type="project" value="UniProtKB-KW"/>
</dbReference>
<feature type="region of interest" description="Disordered" evidence="11">
    <location>
        <begin position="535"/>
        <end position="562"/>
    </location>
</feature>
<dbReference type="SUPFAM" id="SSF54001">
    <property type="entry name" value="Cysteine proteinases"/>
    <property type="match status" value="3"/>
</dbReference>
<dbReference type="GeneID" id="13440340"/>
<dbReference type="InParanoid" id="F0VAX9"/>
<feature type="region of interest" description="Disordered" evidence="11">
    <location>
        <begin position="2064"/>
        <end position="2221"/>
    </location>
</feature>
<feature type="compositionally biased region" description="Low complexity" evidence="11">
    <location>
        <begin position="3193"/>
        <end position="3204"/>
    </location>
</feature>
<evidence type="ECO:0000256" key="7">
    <source>
        <dbReference type="ARBA" id="ARBA00022807"/>
    </source>
</evidence>
<dbReference type="InterPro" id="IPR005078">
    <property type="entry name" value="Peptidase_C54"/>
</dbReference>
<feature type="compositionally biased region" description="Basic and acidic residues" evidence="11">
    <location>
        <begin position="2409"/>
        <end position="2418"/>
    </location>
</feature>
<keyword evidence="9" id="KW-0072">Autophagy</keyword>
<dbReference type="GO" id="GO:0034727">
    <property type="term" value="P:piecemeal microautophagy of the nucleus"/>
    <property type="evidence" value="ECO:0007669"/>
    <property type="project" value="TreeGrafter"/>
</dbReference>
<dbReference type="EMBL" id="FR823385">
    <property type="protein sequence ID" value="CBZ51355.1"/>
    <property type="molecule type" value="Genomic_DNA"/>
</dbReference>
<dbReference type="GO" id="GO:0016485">
    <property type="term" value="P:protein processing"/>
    <property type="evidence" value="ECO:0007669"/>
    <property type="project" value="TreeGrafter"/>
</dbReference>
<feature type="compositionally biased region" description="Low complexity" evidence="11">
    <location>
        <begin position="361"/>
        <end position="387"/>
    </location>
</feature>
<feature type="region of interest" description="Disordered" evidence="11">
    <location>
        <begin position="2393"/>
        <end position="2478"/>
    </location>
</feature>
<keyword evidence="8" id="KW-0653">Protein transport</keyword>
<evidence type="ECO:0000256" key="11">
    <source>
        <dbReference type="SAM" id="MobiDB-lite"/>
    </source>
</evidence>